<name>A0A930VLY3_9ACTN</name>
<dbReference type="Proteomes" id="UP000660668">
    <property type="component" value="Unassembled WGS sequence"/>
</dbReference>
<accession>A0A930VLY3</accession>
<evidence type="ECO:0000313" key="1">
    <source>
        <dbReference type="EMBL" id="MBF4767288.1"/>
    </source>
</evidence>
<dbReference type="AlphaFoldDB" id="A0A930VLY3"/>
<comment type="caution">
    <text evidence="1">The sequence shown here is derived from an EMBL/GenBank/DDBJ whole genome shotgun (WGS) entry which is preliminary data.</text>
</comment>
<protein>
    <submittedName>
        <fullName evidence="1">Uncharacterized protein</fullName>
    </submittedName>
</protein>
<proteinExistence type="predicted"/>
<reference evidence="1" key="1">
    <citation type="submission" date="2020-11" db="EMBL/GenBank/DDBJ databases">
        <title>Nocardioides cynanchi sp. nov., isolated from soil of rhizosphere of Cynanchum wilfordii.</title>
        <authorList>
            <person name="Lee J.-S."/>
            <person name="Suh M.K."/>
            <person name="Kim J.-S."/>
        </authorList>
    </citation>
    <scope>NUCLEOTIDE SEQUENCE</scope>
    <source>
        <strain evidence="1">KCTC 19276</strain>
    </source>
</reference>
<sequence length="113" mass="12138">MSLICAVPTYTELSAAVGQDVIVINGHSAARLRLAEVAPVLCGGTLYFRATLSGPAEVREGTHLSRIGDYLVRLHLTRVESEDGSVTYAAQAQAHIDEMDIVERVAPHRLVAV</sequence>
<dbReference type="EMBL" id="JADKPO010000006">
    <property type="protein sequence ID" value="MBF4767288.1"/>
    <property type="molecule type" value="Genomic_DNA"/>
</dbReference>
<gene>
    <name evidence="1" type="ORF">ISU10_05855</name>
</gene>
<dbReference type="RefSeq" id="WP_194695445.1">
    <property type="nucleotide sequence ID" value="NZ_JADKPO010000006.1"/>
</dbReference>
<organism evidence="1 2">
    <name type="scientific">Nocardioides agariphilus</name>
    <dbReference type="NCBI Taxonomy" id="433664"/>
    <lineage>
        <taxon>Bacteria</taxon>
        <taxon>Bacillati</taxon>
        <taxon>Actinomycetota</taxon>
        <taxon>Actinomycetes</taxon>
        <taxon>Propionibacteriales</taxon>
        <taxon>Nocardioidaceae</taxon>
        <taxon>Nocardioides</taxon>
    </lineage>
</organism>
<keyword evidence="2" id="KW-1185">Reference proteome</keyword>
<evidence type="ECO:0000313" key="2">
    <source>
        <dbReference type="Proteomes" id="UP000660668"/>
    </source>
</evidence>